<protein>
    <submittedName>
        <fullName evidence="1">Uncharacterized protein</fullName>
    </submittedName>
</protein>
<accession>A0A2T3YRV2</accession>
<dbReference type="EMBL" id="KZ679277">
    <property type="protein sequence ID" value="PTB35298.1"/>
    <property type="molecule type" value="Genomic_DNA"/>
</dbReference>
<reference evidence="1 2" key="1">
    <citation type="submission" date="2016-07" db="EMBL/GenBank/DDBJ databases">
        <title>Multiple horizontal gene transfer events from other fungi enriched the ability of initially mycotrophic Trichoderma (Ascomycota) to feed on dead plant biomass.</title>
        <authorList>
            <consortium name="DOE Joint Genome Institute"/>
            <person name="Aerts A."/>
            <person name="Atanasova L."/>
            <person name="Chenthamara K."/>
            <person name="Zhang J."/>
            <person name="Grujic M."/>
            <person name="Henrissat B."/>
            <person name="Kuo A."/>
            <person name="Salamov A."/>
            <person name="Lipzen A."/>
            <person name="Labutti K."/>
            <person name="Barry K."/>
            <person name="Miao Y."/>
            <person name="Rahimi M.J."/>
            <person name="Shen Q."/>
            <person name="Grigoriev I.V."/>
            <person name="Kubicek C.P."/>
            <person name="Druzhinina I.S."/>
        </authorList>
    </citation>
    <scope>NUCLEOTIDE SEQUENCE [LARGE SCALE GENOMIC DNA]</scope>
    <source>
        <strain evidence="1 2">CBS 433.97</strain>
    </source>
</reference>
<dbReference type="Proteomes" id="UP000240493">
    <property type="component" value="Unassembled WGS sequence"/>
</dbReference>
<keyword evidence="2" id="KW-1185">Reference proteome</keyword>
<organism evidence="1 2">
    <name type="scientific">Trichoderma asperellum (strain ATCC 204424 / CBS 433.97 / NBRC 101777)</name>
    <dbReference type="NCBI Taxonomy" id="1042311"/>
    <lineage>
        <taxon>Eukaryota</taxon>
        <taxon>Fungi</taxon>
        <taxon>Dikarya</taxon>
        <taxon>Ascomycota</taxon>
        <taxon>Pezizomycotina</taxon>
        <taxon>Sordariomycetes</taxon>
        <taxon>Hypocreomycetidae</taxon>
        <taxon>Hypocreales</taxon>
        <taxon>Hypocreaceae</taxon>
        <taxon>Trichoderma</taxon>
    </lineage>
</organism>
<dbReference type="OrthoDB" id="10619978at2759"/>
<sequence>MPSARTDTKAQRALRDSAAKVRVSDLGVQSLLSVELLVGAGTRDSVLVPRLCARPCATLLAPRVPATWPPSSYSVPVCHGAAVPPPALALAGRSGAACPVVPCASSAGWDAGQWTRWAPHHPQCRCWQVLVPSDAAHPPVHFDALPRPAGWYSLFIRPLVASASPASALLLHYFYFHFIAPSSSFPLPLPVKGLLSPRSLRLVSLVLRTPISDSSAQSPRLVAIANSSARFATSTINPRKPAAIRTSSAPTQPIPSPNSSTRERRVLLCLDPCSGPPQLSFFEQRRLVAHRQSPASVYLSLLRRKLVL</sequence>
<evidence type="ECO:0000313" key="2">
    <source>
        <dbReference type="Proteomes" id="UP000240493"/>
    </source>
</evidence>
<evidence type="ECO:0000313" key="1">
    <source>
        <dbReference type="EMBL" id="PTB35298.1"/>
    </source>
</evidence>
<proteinExistence type="predicted"/>
<name>A0A2T3YRV2_TRIA4</name>
<dbReference type="AlphaFoldDB" id="A0A2T3YRV2"/>
<gene>
    <name evidence="1" type="ORF">M441DRAFT_452615</name>
</gene>